<dbReference type="Gene3D" id="2.115.10.20">
    <property type="entry name" value="Glycosyl hydrolase domain, family 43"/>
    <property type="match status" value="1"/>
</dbReference>
<dbReference type="SUPFAM" id="SSF75005">
    <property type="entry name" value="Arabinanase/levansucrase/invertase"/>
    <property type="match status" value="1"/>
</dbReference>
<keyword evidence="3 7" id="KW-0378">Hydrolase</keyword>
<evidence type="ECO:0000313" key="9">
    <source>
        <dbReference type="EMBL" id="OTN77569.1"/>
    </source>
</evidence>
<dbReference type="InterPro" id="IPR023296">
    <property type="entry name" value="Glyco_hydro_beta-prop_sf"/>
</dbReference>
<dbReference type="Gene3D" id="2.60.120.260">
    <property type="entry name" value="Galactose-binding domain-like"/>
    <property type="match status" value="1"/>
</dbReference>
<dbReference type="STRING" id="1834191.A5886_002669"/>
<dbReference type="PANTHER" id="PTHR43817:SF1">
    <property type="entry name" value="HYDROLASE, FAMILY 43, PUTATIVE (AFU_ORTHOLOGUE AFUA_3G01660)-RELATED"/>
    <property type="match status" value="1"/>
</dbReference>
<organism evidence="9 10">
    <name type="scientific">Candidatus Enterococcus testudinis</name>
    <dbReference type="NCBI Taxonomy" id="1834191"/>
    <lineage>
        <taxon>Bacteria</taxon>
        <taxon>Bacillati</taxon>
        <taxon>Bacillota</taxon>
        <taxon>Bacilli</taxon>
        <taxon>Lactobacillales</taxon>
        <taxon>Enterococcaceae</taxon>
        <taxon>Enterococcus</taxon>
    </lineage>
</organism>
<evidence type="ECO:0000256" key="5">
    <source>
        <dbReference type="PIRSR" id="PIRSR606710-1"/>
    </source>
</evidence>
<dbReference type="GO" id="GO:0004553">
    <property type="term" value="F:hydrolase activity, hydrolyzing O-glycosyl compounds"/>
    <property type="evidence" value="ECO:0007669"/>
    <property type="project" value="InterPro"/>
</dbReference>
<dbReference type="AlphaFoldDB" id="A0A242A9G6"/>
<comment type="caution">
    <text evidence="9">The sequence shown here is derived from an EMBL/GenBank/DDBJ whole genome shotgun (WGS) entry which is preliminary data.</text>
</comment>
<dbReference type="EMBL" id="NGKU01000001">
    <property type="protein sequence ID" value="OTN77569.1"/>
    <property type="molecule type" value="Genomic_DNA"/>
</dbReference>
<evidence type="ECO:0000256" key="2">
    <source>
        <dbReference type="ARBA" id="ARBA00022729"/>
    </source>
</evidence>
<evidence type="ECO:0000313" key="10">
    <source>
        <dbReference type="Proteomes" id="UP000195043"/>
    </source>
</evidence>
<dbReference type="CDD" id="cd18820">
    <property type="entry name" value="GH43_LbAraf43-like"/>
    <property type="match status" value="1"/>
</dbReference>
<accession>A0A242A9G6</accession>
<evidence type="ECO:0000256" key="3">
    <source>
        <dbReference type="ARBA" id="ARBA00022801"/>
    </source>
</evidence>
<feature type="site" description="Important for catalytic activity, responsible for pKa modulation of the active site Glu and correct orientation of both the proton donor and substrate" evidence="6">
    <location>
        <position position="150"/>
    </location>
</feature>
<keyword evidence="2 8" id="KW-0732">Signal</keyword>
<evidence type="ECO:0000256" key="1">
    <source>
        <dbReference type="ARBA" id="ARBA00009865"/>
    </source>
</evidence>
<evidence type="ECO:0008006" key="11">
    <source>
        <dbReference type="Google" id="ProtNLM"/>
    </source>
</evidence>
<feature type="active site" description="Proton acceptor" evidence="5">
    <location>
        <position position="44"/>
    </location>
</feature>
<dbReference type="PROSITE" id="PS51257">
    <property type="entry name" value="PROKAR_LIPOPROTEIN"/>
    <property type="match status" value="1"/>
</dbReference>
<dbReference type="PANTHER" id="PTHR43817">
    <property type="entry name" value="GLYCOSYL HYDROLASE"/>
    <property type="match status" value="1"/>
</dbReference>
<dbReference type="RefSeq" id="WP_086275578.1">
    <property type="nucleotide sequence ID" value="NZ_NGKU01000001.1"/>
</dbReference>
<feature type="active site" description="Proton donor" evidence="5">
    <location>
        <position position="212"/>
    </location>
</feature>
<protein>
    <recommendedName>
        <fullName evidence="11">Glycosyl hydrolase, family 43</fullName>
    </recommendedName>
</protein>
<feature type="chain" id="PRO_5039376078" description="Glycosyl hydrolase, family 43" evidence="8">
    <location>
        <begin position="21"/>
        <end position="468"/>
    </location>
</feature>
<evidence type="ECO:0000256" key="7">
    <source>
        <dbReference type="RuleBase" id="RU361187"/>
    </source>
</evidence>
<comment type="similarity">
    <text evidence="1 7">Belongs to the glycosyl hydrolase 43 family.</text>
</comment>
<name>A0A242A9G6_9ENTE</name>
<keyword evidence="10" id="KW-1185">Reference proteome</keyword>
<reference evidence="9 10" key="1">
    <citation type="submission" date="2017-05" db="EMBL/GenBank/DDBJ databases">
        <title>The Genome Sequence of Enterococcus sp. 8G7_MSG3316.</title>
        <authorList>
            <consortium name="The Broad Institute Genomics Platform"/>
            <consortium name="The Broad Institute Genomic Center for Infectious Diseases"/>
            <person name="Earl A."/>
            <person name="Manson A."/>
            <person name="Schwartman J."/>
            <person name="Gilmore M."/>
            <person name="Abouelleil A."/>
            <person name="Cao P."/>
            <person name="Chapman S."/>
            <person name="Cusick C."/>
            <person name="Shea T."/>
            <person name="Young S."/>
            <person name="Neafsey D."/>
            <person name="Nusbaum C."/>
            <person name="Birren B."/>
        </authorList>
    </citation>
    <scope>NUCLEOTIDE SEQUENCE [LARGE SCALE GENOMIC DNA]</scope>
    <source>
        <strain evidence="9 10">8G7_MSG3316</strain>
    </source>
</reference>
<gene>
    <name evidence="9" type="ORF">A5886_002669</name>
</gene>
<feature type="signal peptide" evidence="8">
    <location>
        <begin position="1"/>
        <end position="20"/>
    </location>
</feature>
<dbReference type="GO" id="GO:0005975">
    <property type="term" value="P:carbohydrate metabolic process"/>
    <property type="evidence" value="ECO:0007669"/>
    <property type="project" value="InterPro"/>
</dbReference>
<proteinExistence type="inferred from homology"/>
<evidence type="ECO:0000256" key="8">
    <source>
        <dbReference type="SAM" id="SignalP"/>
    </source>
</evidence>
<evidence type="ECO:0000256" key="6">
    <source>
        <dbReference type="PIRSR" id="PIRSR606710-2"/>
    </source>
</evidence>
<sequence length="468" mass="52704">MKKRGFLLGFIVATTMSVSGCGSGATEHTVVDDFTPIIDNDGADPWVLQTDDFYYYTKTTGNNLTLWRSKQLTDVAVGEEKVIWEMPAGLENIWAPELHYIEGQWIVYFAANKPSETHRMYALVNNQADPYSEEWVLEEIAGMDDKFAIDGTVLTLGETNYFIWSGWAGYENVAQDIYIAEMTSPTSVRGEKQLLSAPEYDWEMKQTPLINEAPQVIIKEQTVNLVYSASGSWDNDYALGLLTMALEDDPLVKDNWTKETEPIFQQTDTVFGPGHNGFAKSKDGSEDWLIYHAARWNHSGWQRSIRLQAFDWENDGKIIIDQPLDEWETQTLPTGEAKRLRLAAVDAEKKGDLTMVDDETALSKQAVSGFESTNDQLIFKAQIDKAGAYTVIAYVKAPDYLSLSAPIQFNISNMDSVHTTQMHPSQYYQPVQVRLSLAEGVEEIILASEIGIDTVQVDRLEIIQLDEE</sequence>
<dbReference type="Pfam" id="PF04616">
    <property type="entry name" value="Glyco_hydro_43"/>
    <property type="match status" value="1"/>
</dbReference>
<dbReference type="InterPro" id="IPR006710">
    <property type="entry name" value="Glyco_hydro_43"/>
</dbReference>
<keyword evidence="4 7" id="KW-0326">Glycosidase</keyword>
<evidence type="ECO:0000256" key="4">
    <source>
        <dbReference type="ARBA" id="ARBA00023295"/>
    </source>
</evidence>
<dbReference type="Proteomes" id="UP000195043">
    <property type="component" value="Unassembled WGS sequence"/>
</dbReference>
<dbReference type="OrthoDB" id="177947at2"/>